<dbReference type="PANTHER" id="PTHR30093">
    <property type="entry name" value="GENERAL SECRETION PATHWAY PROTEIN G"/>
    <property type="match status" value="1"/>
</dbReference>
<evidence type="ECO:0000313" key="2">
    <source>
        <dbReference type="EMBL" id="TWT66886.1"/>
    </source>
</evidence>
<proteinExistence type="predicted"/>
<dbReference type="NCBIfam" id="TIGR02532">
    <property type="entry name" value="IV_pilin_GFxxxE"/>
    <property type="match status" value="1"/>
</dbReference>
<evidence type="ECO:0000313" key="3">
    <source>
        <dbReference type="Proteomes" id="UP000318478"/>
    </source>
</evidence>
<organism evidence="2 3">
    <name type="scientific">Posidoniimonas polymericola</name>
    <dbReference type="NCBI Taxonomy" id="2528002"/>
    <lineage>
        <taxon>Bacteria</taxon>
        <taxon>Pseudomonadati</taxon>
        <taxon>Planctomycetota</taxon>
        <taxon>Planctomycetia</taxon>
        <taxon>Pirellulales</taxon>
        <taxon>Lacipirellulaceae</taxon>
        <taxon>Posidoniimonas</taxon>
    </lineage>
</organism>
<feature type="domain" description="DUF1559" evidence="1">
    <location>
        <begin position="37"/>
        <end position="304"/>
    </location>
</feature>
<gene>
    <name evidence="2" type="ORF">Pla123a_45870</name>
</gene>
<dbReference type="Pfam" id="PF07596">
    <property type="entry name" value="SBP_bac_10"/>
    <property type="match status" value="1"/>
</dbReference>
<dbReference type="PROSITE" id="PS00409">
    <property type="entry name" value="PROKAR_NTER_METHYL"/>
    <property type="match status" value="1"/>
</dbReference>
<dbReference type="EMBL" id="SJPO01000014">
    <property type="protein sequence ID" value="TWT66886.1"/>
    <property type="molecule type" value="Genomic_DNA"/>
</dbReference>
<protein>
    <recommendedName>
        <fullName evidence="1">DUF1559 domain-containing protein</fullName>
    </recommendedName>
</protein>
<dbReference type="Proteomes" id="UP000318478">
    <property type="component" value="Unassembled WGS sequence"/>
</dbReference>
<dbReference type="Gene3D" id="3.30.700.10">
    <property type="entry name" value="Glycoprotein, Type 4 Pilin"/>
    <property type="match status" value="1"/>
</dbReference>
<dbReference type="InterPro" id="IPR011453">
    <property type="entry name" value="DUF1559"/>
</dbReference>
<dbReference type="PANTHER" id="PTHR30093:SF2">
    <property type="entry name" value="TYPE II SECRETION SYSTEM PROTEIN H"/>
    <property type="match status" value="1"/>
</dbReference>
<dbReference type="Pfam" id="PF07963">
    <property type="entry name" value="N_methyl"/>
    <property type="match status" value="1"/>
</dbReference>
<evidence type="ECO:0000259" key="1">
    <source>
        <dbReference type="Pfam" id="PF07596"/>
    </source>
</evidence>
<comment type="caution">
    <text evidence="2">The sequence shown here is derived from an EMBL/GenBank/DDBJ whole genome shotgun (WGS) entry which is preliminary data.</text>
</comment>
<sequence>MRLKASRRRPGGFTLVELLVVIAIIGVLIALLLPAVQSAREAARRNQCLNNCKQMGLAIHNYHDTSKYLPPSRVRDQYLTWAGIILDYMEEGNIADQVDLTKRFDDQPQVFRESVIPVYHCPSRGRDGDLTIPRGQQIPVSGSNAAGDPIGIRGDYACVSSTFRSSSQSSMDQYFDGAIVLPKRNDTSGNFKGRTSFKKLVDGLSNTFLVSENSYWMSARASIYDGDDNPGGIMGRADINIVKAALPNGGRGINLGQRQGGAIAQSPVDVIVDGRPCWFGSDHPQVMIVTLADGSGRSMSKGTELEILEAFVTRNGQEVVNLGDL</sequence>
<reference evidence="2 3" key="1">
    <citation type="submission" date="2019-02" db="EMBL/GenBank/DDBJ databases">
        <title>Deep-cultivation of Planctomycetes and their phenomic and genomic characterization uncovers novel biology.</title>
        <authorList>
            <person name="Wiegand S."/>
            <person name="Jogler M."/>
            <person name="Boedeker C."/>
            <person name="Pinto D."/>
            <person name="Vollmers J."/>
            <person name="Rivas-Marin E."/>
            <person name="Kohn T."/>
            <person name="Peeters S.H."/>
            <person name="Heuer A."/>
            <person name="Rast P."/>
            <person name="Oberbeckmann S."/>
            <person name="Bunk B."/>
            <person name="Jeske O."/>
            <person name="Meyerdierks A."/>
            <person name="Storesund J.E."/>
            <person name="Kallscheuer N."/>
            <person name="Luecker S."/>
            <person name="Lage O.M."/>
            <person name="Pohl T."/>
            <person name="Merkel B.J."/>
            <person name="Hornburger P."/>
            <person name="Mueller R.-W."/>
            <person name="Bruemmer F."/>
            <person name="Labrenz M."/>
            <person name="Spormann A.M."/>
            <person name="Op Den Camp H."/>
            <person name="Overmann J."/>
            <person name="Amann R."/>
            <person name="Jetten M.S.M."/>
            <person name="Mascher T."/>
            <person name="Medema M.H."/>
            <person name="Devos D.P."/>
            <person name="Kaster A.-K."/>
            <person name="Ovreas L."/>
            <person name="Rohde M."/>
            <person name="Galperin M.Y."/>
            <person name="Jogler C."/>
        </authorList>
    </citation>
    <scope>NUCLEOTIDE SEQUENCE [LARGE SCALE GENOMIC DNA]</scope>
    <source>
        <strain evidence="2 3">Pla123a</strain>
    </source>
</reference>
<dbReference type="RefSeq" id="WP_146591303.1">
    <property type="nucleotide sequence ID" value="NZ_SJPO01000014.1"/>
</dbReference>
<keyword evidence="3" id="KW-1185">Reference proteome</keyword>
<dbReference type="SUPFAM" id="SSF54523">
    <property type="entry name" value="Pili subunits"/>
    <property type="match status" value="1"/>
</dbReference>
<dbReference type="InterPro" id="IPR012902">
    <property type="entry name" value="N_methyl_site"/>
</dbReference>
<dbReference type="AlphaFoldDB" id="A0A5C5XUA7"/>
<dbReference type="OrthoDB" id="255848at2"/>
<accession>A0A5C5XUA7</accession>
<name>A0A5C5XUA7_9BACT</name>
<dbReference type="InterPro" id="IPR045584">
    <property type="entry name" value="Pilin-like"/>
</dbReference>